<organism evidence="1 2">
    <name type="scientific">Dorcoceras hygrometricum</name>
    <dbReference type="NCBI Taxonomy" id="472368"/>
    <lineage>
        <taxon>Eukaryota</taxon>
        <taxon>Viridiplantae</taxon>
        <taxon>Streptophyta</taxon>
        <taxon>Embryophyta</taxon>
        <taxon>Tracheophyta</taxon>
        <taxon>Spermatophyta</taxon>
        <taxon>Magnoliopsida</taxon>
        <taxon>eudicotyledons</taxon>
        <taxon>Gunneridae</taxon>
        <taxon>Pentapetalae</taxon>
        <taxon>asterids</taxon>
        <taxon>lamiids</taxon>
        <taxon>Lamiales</taxon>
        <taxon>Gesneriaceae</taxon>
        <taxon>Didymocarpoideae</taxon>
        <taxon>Trichosporeae</taxon>
        <taxon>Loxocarpinae</taxon>
        <taxon>Dorcoceras</taxon>
    </lineage>
</organism>
<dbReference type="AlphaFoldDB" id="A0A2Z7B8U4"/>
<accession>A0A2Z7B8U4</accession>
<reference evidence="1 2" key="1">
    <citation type="journal article" date="2015" name="Proc. Natl. Acad. Sci. U.S.A.">
        <title>The resurrection genome of Boea hygrometrica: A blueprint for survival of dehydration.</title>
        <authorList>
            <person name="Xiao L."/>
            <person name="Yang G."/>
            <person name="Zhang L."/>
            <person name="Yang X."/>
            <person name="Zhao S."/>
            <person name="Ji Z."/>
            <person name="Zhou Q."/>
            <person name="Hu M."/>
            <person name="Wang Y."/>
            <person name="Chen M."/>
            <person name="Xu Y."/>
            <person name="Jin H."/>
            <person name="Xiao X."/>
            <person name="Hu G."/>
            <person name="Bao F."/>
            <person name="Hu Y."/>
            <person name="Wan P."/>
            <person name="Li L."/>
            <person name="Deng X."/>
            <person name="Kuang T."/>
            <person name="Xiang C."/>
            <person name="Zhu J.K."/>
            <person name="Oliver M.J."/>
            <person name="He Y."/>
        </authorList>
    </citation>
    <scope>NUCLEOTIDE SEQUENCE [LARGE SCALE GENOMIC DNA]</scope>
    <source>
        <strain evidence="2">cv. XS01</strain>
    </source>
</reference>
<keyword evidence="2" id="KW-1185">Reference proteome</keyword>
<proteinExistence type="predicted"/>
<sequence>MHGKSFNAPDLIKEDLLCFYKFSRKGVEFAGDLDERMGKAEMLKAMQEEAQLGFVAQVGFPPEEVPVRNWAWLPSRSGLCVCVEELREFSSSELGFVARVGLPPEEVPVRNWAWLPSWPGLFICVEELCEFGQCGTGLGCRAGRAYLFA</sequence>
<evidence type="ECO:0000313" key="2">
    <source>
        <dbReference type="Proteomes" id="UP000250235"/>
    </source>
</evidence>
<name>A0A2Z7B8U4_9LAMI</name>
<evidence type="ECO:0000313" key="1">
    <source>
        <dbReference type="EMBL" id="KZV30130.1"/>
    </source>
</evidence>
<protein>
    <submittedName>
        <fullName evidence="1">Gamma aminobutyrate transaminase 2-like</fullName>
    </submittedName>
</protein>
<gene>
    <name evidence="1" type="ORF">F511_35801</name>
</gene>
<dbReference type="EMBL" id="KV008647">
    <property type="protein sequence ID" value="KZV30130.1"/>
    <property type="molecule type" value="Genomic_DNA"/>
</dbReference>
<dbReference type="Proteomes" id="UP000250235">
    <property type="component" value="Unassembled WGS sequence"/>
</dbReference>